<dbReference type="EMBL" id="BAABGA010000120">
    <property type="protein sequence ID" value="GAA4471509.1"/>
    <property type="molecule type" value="Genomic_DNA"/>
</dbReference>
<keyword evidence="2" id="KW-1185">Reference proteome</keyword>
<reference evidence="2" key="1">
    <citation type="journal article" date="2019" name="Int. J. Syst. Evol. Microbiol.">
        <title>The Global Catalogue of Microorganisms (GCM) 10K type strain sequencing project: providing services to taxonomists for standard genome sequencing and annotation.</title>
        <authorList>
            <consortium name="The Broad Institute Genomics Platform"/>
            <consortium name="The Broad Institute Genome Sequencing Center for Infectious Disease"/>
            <person name="Wu L."/>
            <person name="Ma J."/>
        </authorList>
    </citation>
    <scope>NUCLEOTIDE SEQUENCE [LARGE SCALE GENOMIC DNA]</scope>
    <source>
        <strain evidence="2">JCM 17759</strain>
    </source>
</reference>
<name>A0ABP8NRC5_9BACT</name>
<proteinExistence type="predicted"/>
<protein>
    <submittedName>
        <fullName evidence="1">Uncharacterized protein</fullName>
    </submittedName>
</protein>
<gene>
    <name evidence="1" type="ORF">GCM10023156_66200</name>
</gene>
<sequence length="62" mass="6864">MRHDMEAKKTSQAQHGGYYVTDTDFLVPRTSPAVVLAPADRNRLVLLPAKLGRFDPNEPLAS</sequence>
<organism evidence="1 2">
    <name type="scientific">Novipirellula rosea</name>
    <dbReference type="NCBI Taxonomy" id="1031540"/>
    <lineage>
        <taxon>Bacteria</taxon>
        <taxon>Pseudomonadati</taxon>
        <taxon>Planctomycetota</taxon>
        <taxon>Planctomycetia</taxon>
        <taxon>Pirellulales</taxon>
        <taxon>Pirellulaceae</taxon>
        <taxon>Novipirellula</taxon>
    </lineage>
</organism>
<accession>A0ABP8NRC5</accession>
<evidence type="ECO:0000313" key="2">
    <source>
        <dbReference type="Proteomes" id="UP001500840"/>
    </source>
</evidence>
<dbReference type="Proteomes" id="UP001500840">
    <property type="component" value="Unassembled WGS sequence"/>
</dbReference>
<comment type="caution">
    <text evidence="1">The sequence shown here is derived from an EMBL/GenBank/DDBJ whole genome shotgun (WGS) entry which is preliminary data.</text>
</comment>
<evidence type="ECO:0000313" key="1">
    <source>
        <dbReference type="EMBL" id="GAA4471509.1"/>
    </source>
</evidence>